<name>E3I798_RHOVT</name>
<dbReference type="KEGG" id="rva:Rvan_1494"/>
<gene>
    <name evidence="1" type="ordered locus">Rvan_1494</name>
</gene>
<reference evidence="2" key="1">
    <citation type="journal article" date="2011" name="J. Bacteriol.">
        <title>Genome sequences of eight morphologically diverse alphaproteobacteria.</title>
        <authorList>
            <consortium name="US DOE Joint Genome Institute"/>
            <person name="Brown P.J."/>
            <person name="Kysela D.T."/>
            <person name="Buechlein A."/>
            <person name="Hemmerich C."/>
            <person name="Brun Y.V."/>
        </authorList>
    </citation>
    <scope>NUCLEOTIDE SEQUENCE [LARGE SCALE GENOMIC DNA]</scope>
    <source>
        <strain evidence="2">ATCC 17100 / ATH 3.1.1 / DSM 162 / LMG 4299</strain>
    </source>
</reference>
<evidence type="ECO:0000313" key="1">
    <source>
        <dbReference type="EMBL" id="ADP70749.1"/>
    </source>
</evidence>
<evidence type="ECO:0000313" key="2">
    <source>
        <dbReference type="Proteomes" id="UP000001399"/>
    </source>
</evidence>
<dbReference type="RefSeq" id="WP_013419147.1">
    <property type="nucleotide sequence ID" value="NC_014664.1"/>
</dbReference>
<dbReference type="EMBL" id="CP002292">
    <property type="protein sequence ID" value="ADP70749.1"/>
    <property type="molecule type" value="Genomic_DNA"/>
</dbReference>
<dbReference type="Proteomes" id="UP000001399">
    <property type="component" value="Chromosome"/>
</dbReference>
<dbReference type="HOGENOM" id="CLU_2719726_0_0_5"/>
<protein>
    <submittedName>
        <fullName evidence="1">Uncharacterized protein</fullName>
    </submittedName>
</protein>
<keyword evidence="2" id="KW-1185">Reference proteome</keyword>
<accession>E3I798</accession>
<proteinExistence type="predicted"/>
<dbReference type="AlphaFoldDB" id="E3I798"/>
<sequence length="72" mass="7825">MAISLAIPSEQHEAAPLLGDPLESLHRVANLLLTTLESRASDEDRWACIDLATEILFGAVAKLENTRIGREA</sequence>
<organism evidence="1 2">
    <name type="scientific">Rhodomicrobium vannielii (strain ATCC 17100 / DSM 162 / LMG 4299 / NCIMB 10020 / ATH 3.1.1)</name>
    <dbReference type="NCBI Taxonomy" id="648757"/>
    <lineage>
        <taxon>Bacteria</taxon>
        <taxon>Pseudomonadati</taxon>
        <taxon>Pseudomonadota</taxon>
        <taxon>Alphaproteobacteria</taxon>
        <taxon>Hyphomicrobiales</taxon>
        <taxon>Hyphomicrobiaceae</taxon>
        <taxon>Rhodomicrobium</taxon>
    </lineage>
</organism>